<keyword evidence="3" id="KW-1185">Reference proteome</keyword>
<dbReference type="PANTHER" id="PTHR37299">
    <property type="entry name" value="TRANSCRIPTIONAL REGULATOR-RELATED"/>
    <property type="match status" value="1"/>
</dbReference>
<gene>
    <name evidence="2" type="ORF">NCI00_01110</name>
</gene>
<evidence type="ECO:0000313" key="3">
    <source>
        <dbReference type="Proteomes" id="UP001204772"/>
    </source>
</evidence>
<organism evidence="2 3">
    <name type="scientific">Runella salmonicolor</name>
    <dbReference type="NCBI Taxonomy" id="2950278"/>
    <lineage>
        <taxon>Bacteria</taxon>
        <taxon>Pseudomonadati</taxon>
        <taxon>Bacteroidota</taxon>
        <taxon>Cytophagia</taxon>
        <taxon>Cytophagales</taxon>
        <taxon>Spirosomataceae</taxon>
        <taxon>Runella</taxon>
    </lineage>
</organism>
<dbReference type="Gene3D" id="2.40.50.1020">
    <property type="entry name" value="LytTr DNA-binding domain"/>
    <property type="match status" value="1"/>
</dbReference>
<name>A0ABT1FGY3_9BACT</name>
<dbReference type="Proteomes" id="UP001204772">
    <property type="component" value="Unassembled WGS sequence"/>
</dbReference>
<evidence type="ECO:0000259" key="1">
    <source>
        <dbReference type="PROSITE" id="PS50930"/>
    </source>
</evidence>
<dbReference type="InterPro" id="IPR046947">
    <property type="entry name" value="LytR-like"/>
</dbReference>
<dbReference type="RefSeq" id="WP_253524092.1">
    <property type="nucleotide sequence ID" value="NZ_JAMZEL010000001.1"/>
</dbReference>
<sequence length="98" mass="11584">MALPHFRLPLRQSGIIHTTQLAYLQADRNYTILYFEDGSREVYSKTLKLFEASLPAEHFVRISKSYLVRRDYIDGYITKKEIKLKNGVPLKVARRRRL</sequence>
<dbReference type="SMART" id="SM00850">
    <property type="entry name" value="LytTR"/>
    <property type="match status" value="1"/>
</dbReference>
<dbReference type="PROSITE" id="PS50930">
    <property type="entry name" value="HTH_LYTTR"/>
    <property type="match status" value="1"/>
</dbReference>
<dbReference type="InterPro" id="IPR007492">
    <property type="entry name" value="LytTR_DNA-bd_dom"/>
</dbReference>
<evidence type="ECO:0000313" key="2">
    <source>
        <dbReference type="EMBL" id="MCP1380997.1"/>
    </source>
</evidence>
<comment type="caution">
    <text evidence="2">The sequence shown here is derived from an EMBL/GenBank/DDBJ whole genome shotgun (WGS) entry which is preliminary data.</text>
</comment>
<protein>
    <submittedName>
        <fullName evidence="2">LytTR family transcriptional regulator</fullName>
    </submittedName>
</protein>
<reference evidence="2 3" key="1">
    <citation type="submission" date="2022-06" db="EMBL/GenBank/DDBJ databases">
        <title>Runella sp. S5 genome sequencing.</title>
        <authorList>
            <person name="Park S."/>
        </authorList>
    </citation>
    <scope>NUCLEOTIDE SEQUENCE [LARGE SCALE GENOMIC DNA]</scope>
    <source>
        <strain evidence="2 3">S5</strain>
    </source>
</reference>
<dbReference type="Pfam" id="PF04397">
    <property type="entry name" value="LytTR"/>
    <property type="match status" value="1"/>
</dbReference>
<accession>A0ABT1FGY3</accession>
<dbReference type="EMBL" id="JAMZEL010000001">
    <property type="protein sequence ID" value="MCP1380997.1"/>
    <property type="molecule type" value="Genomic_DNA"/>
</dbReference>
<feature type="domain" description="HTH LytTR-type" evidence="1">
    <location>
        <begin position="15"/>
        <end position="98"/>
    </location>
</feature>
<dbReference type="PANTHER" id="PTHR37299:SF1">
    <property type="entry name" value="STAGE 0 SPORULATION PROTEIN A HOMOLOG"/>
    <property type="match status" value="1"/>
</dbReference>
<proteinExistence type="predicted"/>